<organism evidence="1 2">
    <name type="scientific">Arsukibacterium ikkense</name>
    <dbReference type="NCBI Taxonomy" id="336831"/>
    <lineage>
        <taxon>Bacteria</taxon>
        <taxon>Pseudomonadati</taxon>
        <taxon>Pseudomonadota</taxon>
        <taxon>Gammaproteobacteria</taxon>
        <taxon>Chromatiales</taxon>
        <taxon>Chromatiaceae</taxon>
        <taxon>Arsukibacterium</taxon>
    </lineage>
</organism>
<evidence type="ECO:0000313" key="1">
    <source>
        <dbReference type="EMBL" id="KKO47155.1"/>
    </source>
</evidence>
<dbReference type="EMBL" id="LAHO01000001">
    <property type="protein sequence ID" value="KKO47155.1"/>
    <property type="molecule type" value="Genomic_DNA"/>
</dbReference>
<evidence type="ECO:0000313" key="2">
    <source>
        <dbReference type="Proteomes" id="UP000034228"/>
    </source>
</evidence>
<dbReference type="Proteomes" id="UP000034228">
    <property type="component" value="Unassembled WGS sequence"/>
</dbReference>
<accession>A0A0M2VC42</accession>
<name>A0A0M2VC42_9GAMM</name>
<dbReference type="STRING" id="336831.WG68_00420"/>
<dbReference type="AlphaFoldDB" id="A0A0M2VC42"/>
<comment type="caution">
    <text evidence="1">The sequence shown here is derived from an EMBL/GenBank/DDBJ whole genome shotgun (WGS) entry which is preliminary data.</text>
</comment>
<dbReference type="OrthoDB" id="6198235at2"/>
<gene>
    <name evidence="1" type="ORF">WG68_00420</name>
</gene>
<dbReference type="PATRIC" id="fig|336831.14.peg.2290"/>
<reference evidence="1 2" key="1">
    <citation type="submission" date="2015-03" db="EMBL/GenBank/DDBJ databases">
        <title>Draft genome sequences of two protease-producing strains of Arsukibacterium isolated from two cold and alkaline environments.</title>
        <authorList>
            <person name="Lylloff J.E."/>
            <person name="Skov L.B."/>
            <person name="Jepsen M."/>
            <person name="Hallin P.F."/>
            <person name="Sorensen S.J."/>
            <person name="Stougaard P."/>
            <person name="Glaring M.A."/>
        </authorList>
    </citation>
    <scope>NUCLEOTIDE SEQUENCE [LARGE SCALE GENOMIC DNA]</scope>
    <source>
        <strain evidence="1 2">GCM72</strain>
    </source>
</reference>
<proteinExistence type="predicted"/>
<sequence length="142" mass="15661">MSENSVSSYQLKIRVINFIELAYKENDGVTTSLIKEKGPFTLKVNERGEAMLIGKAGTVRFDVSEEVKQIGLDLKMVSVMFSGGREGKLHYMASFNFAGGVKVEFSSILDIEKLILSCSGLLCRAARLLKGRHQQIDQSVGL</sequence>
<keyword evidence="2" id="KW-1185">Reference proteome</keyword>
<dbReference type="RefSeq" id="WP_046555684.1">
    <property type="nucleotide sequence ID" value="NZ_LAHO01000001.1"/>
</dbReference>
<protein>
    <submittedName>
        <fullName evidence="1">Uncharacterized protein</fullName>
    </submittedName>
</protein>